<dbReference type="Gene3D" id="3.30.70.1350">
    <property type="entry name" value="Cation efflux protein, cytoplasmic domain"/>
    <property type="match status" value="1"/>
</dbReference>
<dbReference type="RefSeq" id="WP_041898528.1">
    <property type="nucleotide sequence ID" value="NZ_CP010086.2"/>
</dbReference>
<protein>
    <submittedName>
        <fullName evidence="10">Cation diffusion facilitator family transporter</fullName>
    </submittedName>
</protein>
<feature type="transmembrane region" description="Helical" evidence="7">
    <location>
        <begin position="200"/>
        <end position="218"/>
    </location>
</feature>
<dbReference type="PANTHER" id="PTHR43840">
    <property type="entry name" value="MITOCHONDRIAL METAL TRANSPORTER 1-RELATED"/>
    <property type="match status" value="1"/>
</dbReference>
<evidence type="ECO:0000256" key="7">
    <source>
        <dbReference type="SAM" id="Phobius"/>
    </source>
</evidence>
<evidence type="ECO:0000256" key="1">
    <source>
        <dbReference type="ARBA" id="ARBA00004141"/>
    </source>
</evidence>
<dbReference type="GO" id="GO:0016020">
    <property type="term" value="C:membrane"/>
    <property type="evidence" value="ECO:0007669"/>
    <property type="project" value="UniProtKB-SubCell"/>
</dbReference>
<dbReference type="Proteomes" id="UP000031866">
    <property type="component" value="Chromosome"/>
</dbReference>
<dbReference type="NCBIfam" id="TIGR01297">
    <property type="entry name" value="CDF"/>
    <property type="match status" value="1"/>
</dbReference>
<feature type="domain" description="Cation efflux protein transmembrane" evidence="8">
    <location>
        <begin position="35"/>
        <end position="222"/>
    </location>
</feature>
<keyword evidence="3" id="KW-0813">Transport</keyword>
<dbReference type="Pfam" id="PF16916">
    <property type="entry name" value="ZT_dimer"/>
    <property type="match status" value="1"/>
</dbReference>
<keyword evidence="6 7" id="KW-0472">Membrane</keyword>
<dbReference type="KEGG" id="cbei:LF65_04096"/>
<evidence type="ECO:0000313" key="10">
    <source>
        <dbReference type="EMBL" id="AJH00638.1"/>
    </source>
</evidence>
<dbReference type="AlphaFoldDB" id="A0A0B5QRE6"/>
<evidence type="ECO:0000313" key="11">
    <source>
        <dbReference type="Proteomes" id="UP000031866"/>
    </source>
</evidence>
<evidence type="ECO:0000256" key="4">
    <source>
        <dbReference type="ARBA" id="ARBA00022692"/>
    </source>
</evidence>
<dbReference type="EMBL" id="CP010086">
    <property type="protein sequence ID" value="AJH00638.1"/>
    <property type="molecule type" value="Genomic_DNA"/>
</dbReference>
<feature type="transmembrane region" description="Helical" evidence="7">
    <location>
        <begin position="95"/>
        <end position="115"/>
    </location>
</feature>
<name>A0A0B5QRE6_CLOBE</name>
<reference evidence="11" key="1">
    <citation type="submission" date="2014-12" db="EMBL/GenBank/DDBJ databases">
        <title>Genome sequence of Clostridium beijerinckii strain 59B.</title>
        <authorList>
            <person name="Little G.T."/>
            <person name="Minton N.P."/>
        </authorList>
    </citation>
    <scope>NUCLEOTIDE SEQUENCE [LARGE SCALE GENOMIC DNA]</scope>
    <source>
        <strain evidence="11">59B</strain>
    </source>
</reference>
<evidence type="ECO:0000256" key="3">
    <source>
        <dbReference type="ARBA" id="ARBA00022448"/>
    </source>
</evidence>
<dbReference type="GO" id="GO:0008324">
    <property type="term" value="F:monoatomic cation transmembrane transporter activity"/>
    <property type="evidence" value="ECO:0007669"/>
    <property type="project" value="InterPro"/>
</dbReference>
<evidence type="ECO:0000259" key="9">
    <source>
        <dbReference type="Pfam" id="PF16916"/>
    </source>
</evidence>
<dbReference type="InterPro" id="IPR027470">
    <property type="entry name" value="Cation_efflux_CTD"/>
</dbReference>
<dbReference type="InterPro" id="IPR058533">
    <property type="entry name" value="Cation_efflux_TM"/>
</dbReference>
<dbReference type="Gene3D" id="1.20.1510.10">
    <property type="entry name" value="Cation efflux protein transmembrane domain"/>
    <property type="match status" value="1"/>
</dbReference>
<dbReference type="InterPro" id="IPR036837">
    <property type="entry name" value="Cation_efflux_CTD_sf"/>
</dbReference>
<evidence type="ECO:0000256" key="6">
    <source>
        <dbReference type="ARBA" id="ARBA00023136"/>
    </source>
</evidence>
<dbReference type="InterPro" id="IPR027469">
    <property type="entry name" value="Cation_efflux_TMD_sf"/>
</dbReference>
<feature type="domain" description="Cation efflux protein cytoplasmic" evidence="9">
    <location>
        <begin position="230"/>
        <end position="306"/>
    </location>
</feature>
<dbReference type="SUPFAM" id="SSF161111">
    <property type="entry name" value="Cation efflux protein transmembrane domain-like"/>
    <property type="match status" value="1"/>
</dbReference>
<sequence length="393" mass="44244">MKSIFDFLIRKFVKDHKNVNSQSVRQSYGTLGGNVGIIINSSILILEIVIGLFLNSIAITADAFHNLTDALSSLVTIFSFKLANRPADDKHPFGYGRIEYITALLFSGAILVVGFEFLRSSFLRVLHPVTIPFDKVSFICMMCAIPLQIFLNRFTNYIGNVIDSSALKASALESFTDILVLSMVTFSLLITKFTTFPIDGYIGFIVSLFILHSGIEIGREMLGTIIGKAPEKEFVEELKSSVISYKYICGVHDLVIHNYGPGRYMASLHAEVPSNISIMELHDVIDKAEKEIGKRMNVYLSIHMDPINTDSPEITALKEEVYEKIKVIKGVVSMHDFRVVGKSEEKTILFDVVLDKTSFKDNEKKELQAQIQDVIYSINPSYRSIITFDREFY</sequence>
<dbReference type="Pfam" id="PF01545">
    <property type="entry name" value="Cation_efflux"/>
    <property type="match status" value="1"/>
</dbReference>
<evidence type="ECO:0000259" key="8">
    <source>
        <dbReference type="Pfam" id="PF01545"/>
    </source>
</evidence>
<dbReference type="STRING" id="1520.LF65_04096"/>
<evidence type="ECO:0000256" key="2">
    <source>
        <dbReference type="ARBA" id="ARBA00008114"/>
    </source>
</evidence>
<keyword evidence="4 7" id="KW-0812">Transmembrane</keyword>
<evidence type="ECO:0000256" key="5">
    <source>
        <dbReference type="ARBA" id="ARBA00022989"/>
    </source>
</evidence>
<keyword evidence="5 7" id="KW-1133">Transmembrane helix</keyword>
<feature type="transmembrane region" description="Helical" evidence="7">
    <location>
        <begin position="35"/>
        <end position="57"/>
    </location>
</feature>
<accession>A0A0B5QRE6</accession>
<dbReference type="PANTHER" id="PTHR43840:SF15">
    <property type="entry name" value="MITOCHONDRIAL METAL TRANSPORTER 1-RELATED"/>
    <property type="match status" value="1"/>
</dbReference>
<dbReference type="InterPro" id="IPR050291">
    <property type="entry name" value="CDF_Transporter"/>
</dbReference>
<dbReference type="SUPFAM" id="SSF160240">
    <property type="entry name" value="Cation efflux protein cytoplasmic domain-like"/>
    <property type="match status" value="1"/>
</dbReference>
<organism evidence="10 11">
    <name type="scientific">Clostridium beijerinckii</name>
    <name type="common">Clostridium MP</name>
    <dbReference type="NCBI Taxonomy" id="1520"/>
    <lineage>
        <taxon>Bacteria</taxon>
        <taxon>Bacillati</taxon>
        <taxon>Bacillota</taxon>
        <taxon>Clostridia</taxon>
        <taxon>Eubacteriales</taxon>
        <taxon>Clostridiaceae</taxon>
        <taxon>Clostridium</taxon>
    </lineage>
</organism>
<feature type="transmembrane region" description="Helical" evidence="7">
    <location>
        <begin position="135"/>
        <end position="154"/>
    </location>
</feature>
<proteinExistence type="inferred from homology"/>
<comment type="similarity">
    <text evidence="2">Belongs to the cation diffusion facilitator (CDF) transporter (TC 2.A.4) family.</text>
</comment>
<dbReference type="InterPro" id="IPR002524">
    <property type="entry name" value="Cation_efflux"/>
</dbReference>
<dbReference type="OrthoDB" id="9806522at2"/>
<comment type="subcellular location">
    <subcellularLocation>
        <location evidence="1">Membrane</location>
        <topology evidence="1">Multi-pass membrane protein</topology>
    </subcellularLocation>
</comment>
<gene>
    <name evidence="10" type="ORF">LF65_04096</name>
</gene>